<dbReference type="Pfam" id="PF07801">
    <property type="entry name" value="DUF1647"/>
    <property type="match status" value="1"/>
</dbReference>
<dbReference type="eggNOG" id="ENOG502SA4K">
    <property type="taxonomic scope" value="Eukaryota"/>
</dbReference>
<dbReference type="SUPFAM" id="SSF53448">
    <property type="entry name" value="Nucleotide-diphospho-sugar transferases"/>
    <property type="match status" value="1"/>
</dbReference>
<evidence type="ECO:0000313" key="6">
    <source>
        <dbReference type="WBParaSite" id="BXY_0806300.1"/>
    </source>
</evidence>
<dbReference type="Proteomes" id="UP000582659">
    <property type="component" value="Unassembled WGS sequence"/>
</dbReference>
<feature type="compositionally biased region" description="Basic residues" evidence="1">
    <location>
        <begin position="364"/>
        <end position="378"/>
    </location>
</feature>
<dbReference type="PANTHER" id="PTHR31389">
    <property type="entry name" value="LD39211P"/>
    <property type="match status" value="1"/>
</dbReference>
<feature type="transmembrane region" description="Helical" evidence="2">
    <location>
        <begin position="40"/>
        <end position="59"/>
    </location>
</feature>
<reference evidence="6" key="1">
    <citation type="submission" date="2016-11" db="UniProtKB">
        <authorList>
            <consortium name="WormBaseParasite"/>
        </authorList>
    </citation>
    <scope>IDENTIFICATION</scope>
</reference>
<dbReference type="InterPro" id="IPR029044">
    <property type="entry name" value="Nucleotide-diphossugar_trans"/>
</dbReference>
<accession>A0A1I7S4X9</accession>
<reference evidence="3" key="2">
    <citation type="submission" date="2020-09" db="EMBL/GenBank/DDBJ databases">
        <authorList>
            <person name="Kikuchi T."/>
        </authorList>
    </citation>
    <scope>NUCLEOTIDE SEQUENCE</scope>
    <source>
        <strain evidence="3">Ka4C1</strain>
    </source>
</reference>
<dbReference type="PANTHER" id="PTHR31389:SF4">
    <property type="entry name" value="LD39211P"/>
    <property type="match status" value="1"/>
</dbReference>
<sequence>MSDCKIKVGDVAEDEMMLEGLHQRWTRSEHRWEIVYFKRITVLLLLCIVGISIFEGISWTRSDVTIKSADVTDYCDGELLRYYHKSKIKGSFKEQRGLLFDCRLMEYLRKFKLTEKDPVREEKSNFPEDTAIVIGADSGYYYSTRAVIAEIRRHFGNATKIILYDLGGIKPHYQQELDGICNLEYRVFDFNTLPEQVRAKKIFSWKIFILAEVFREYNNIMYMDSSIFIQTNEFEVFFEMMHDKTLTPIQLSGWTGHGLKYATHPGMYKYIPLDLNVDNKAWMMEANLILMQRTEQTRKLLKWSVLCASVVECINPFGAEYSCPRDDGSSAGICHRQDQSLLNILIYNLEYDMMFDGHRVVTHMRKDHPKNTRQRHETRRLQSTNDNIAQCSKP</sequence>
<dbReference type="InterPro" id="IPR012444">
    <property type="entry name" value="DUF1647"/>
</dbReference>
<keyword evidence="2" id="KW-0812">Transmembrane</keyword>
<proteinExistence type="predicted"/>
<dbReference type="SMR" id="A0A1I7S4X9"/>
<keyword evidence="5" id="KW-1185">Reference proteome</keyword>
<evidence type="ECO:0000313" key="3">
    <source>
        <dbReference type="EMBL" id="CAD5227329.1"/>
    </source>
</evidence>
<protein>
    <submittedName>
        <fullName evidence="3">(pine wood nematode) hypothetical protein</fullName>
    </submittedName>
</protein>
<keyword evidence="2" id="KW-1133">Transmembrane helix</keyword>
<dbReference type="Proteomes" id="UP000659654">
    <property type="component" value="Unassembled WGS sequence"/>
</dbReference>
<feature type="compositionally biased region" description="Polar residues" evidence="1">
    <location>
        <begin position="381"/>
        <end position="394"/>
    </location>
</feature>
<organism evidence="4 6">
    <name type="scientific">Bursaphelenchus xylophilus</name>
    <name type="common">Pinewood nematode worm</name>
    <name type="synonym">Aphelenchoides xylophilus</name>
    <dbReference type="NCBI Taxonomy" id="6326"/>
    <lineage>
        <taxon>Eukaryota</taxon>
        <taxon>Metazoa</taxon>
        <taxon>Ecdysozoa</taxon>
        <taxon>Nematoda</taxon>
        <taxon>Chromadorea</taxon>
        <taxon>Rhabditida</taxon>
        <taxon>Tylenchina</taxon>
        <taxon>Tylenchomorpha</taxon>
        <taxon>Aphelenchoidea</taxon>
        <taxon>Aphelenchoididae</taxon>
        <taxon>Bursaphelenchus</taxon>
    </lineage>
</organism>
<evidence type="ECO:0000256" key="2">
    <source>
        <dbReference type="SAM" id="Phobius"/>
    </source>
</evidence>
<gene>
    <name evidence="3" type="ORF">BXYJ_LOCUS9874</name>
</gene>
<keyword evidence="2" id="KW-0472">Membrane</keyword>
<evidence type="ECO:0000313" key="5">
    <source>
        <dbReference type="Proteomes" id="UP000659654"/>
    </source>
</evidence>
<name>A0A1I7S4X9_BURXY</name>
<feature type="region of interest" description="Disordered" evidence="1">
    <location>
        <begin position="364"/>
        <end position="394"/>
    </location>
</feature>
<evidence type="ECO:0000256" key="1">
    <source>
        <dbReference type="SAM" id="MobiDB-lite"/>
    </source>
</evidence>
<evidence type="ECO:0000313" key="4">
    <source>
        <dbReference type="Proteomes" id="UP000095284"/>
    </source>
</evidence>
<dbReference type="Proteomes" id="UP000095284">
    <property type="component" value="Unplaced"/>
</dbReference>
<dbReference type="OrthoDB" id="5785713at2759"/>
<dbReference type="EMBL" id="CAJFCV020000004">
    <property type="protein sequence ID" value="CAG9117485.1"/>
    <property type="molecule type" value="Genomic_DNA"/>
</dbReference>
<dbReference type="AlphaFoldDB" id="A0A1I7S4X9"/>
<dbReference type="WBParaSite" id="BXY_0806300.1">
    <property type="protein sequence ID" value="BXY_0806300.1"/>
    <property type="gene ID" value="BXY_0806300"/>
</dbReference>
<dbReference type="EMBL" id="CAJFDI010000004">
    <property type="protein sequence ID" value="CAD5227329.1"/>
    <property type="molecule type" value="Genomic_DNA"/>
</dbReference>